<organism evidence="2 3">
    <name type="scientific">Oligella ureolytica</name>
    <dbReference type="NCBI Taxonomy" id="90244"/>
    <lineage>
        <taxon>Bacteria</taxon>
        <taxon>Pseudomonadati</taxon>
        <taxon>Pseudomonadota</taxon>
        <taxon>Betaproteobacteria</taxon>
        <taxon>Burkholderiales</taxon>
        <taxon>Alcaligenaceae</taxon>
        <taxon>Oligella</taxon>
    </lineage>
</organism>
<dbReference type="RefSeq" id="WP_018575201.1">
    <property type="nucleotide sequence ID" value="NZ_CP065725.1"/>
</dbReference>
<reference evidence="2 3" key="1">
    <citation type="submission" date="2018-06" db="EMBL/GenBank/DDBJ databases">
        <authorList>
            <consortium name="Pathogen Informatics"/>
            <person name="Doyle S."/>
        </authorList>
    </citation>
    <scope>NUCLEOTIDE SEQUENCE [LARGE SCALE GENOMIC DNA]</scope>
    <source>
        <strain evidence="2 3">NCTC11997</strain>
    </source>
</reference>
<dbReference type="PANTHER" id="PTHR30595:SF6">
    <property type="entry name" value="SCHLAFEN ALBA-2 DOMAIN-CONTAINING PROTEIN"/>
    <property type="match status" value="1"/>
</dbReference>
<evidence type="ECO:0000313" key="4">
    <source>
        <dbReference type="Proteomes" id="UP000594903"/>
    </source>
</evidence>
<dbReference type="EMBL" id="CP065725">
    <property type="protein sequence ID" value="QPT41159.1"/>
    <property type="molecule type" value="Genomic_DNA"/>
</dbReference>
<keyword evidence="4" id="KW-1185">Reference proteome</keyword>
<dbReference type="Proteomes" id="UP000254603">
    <property type="component" value="Unassembled WGS sequence"/>
</dbReference>
<dbReference type="PANTHER" id="PTHR30595">
    <property type="entry name" value="GLPR-RELATED TRANSCRIPTIONAL REPRESSOR"/>
    <property type="match status" value="1"/>
</dbReference>
<dbReference type="STRING" id="1122619.GCA_000373745_02018"/>
<proteinExistence type="predicted"/>
<name>A0A378XED8_9BURK</name>
<dbReference type="AlphaFoldDB" id="A0A378XED8"/>
<evidence type="ECO:0000313" key="3">
    <source>
        <dbReference type="Proteomes" id="UP000254603"/>
    </source>
</evidence>
<accession>A0A378XED8</accession>
<dbReference type="InterPro" id="IPR038475">
    <property type="entry name" value="RecG_C_sf"/>
</dbReference>
<gene>
    <name evidence="1" type="ORF">I6G29_06430</name>
    <name evidence="2" type="ORF">NCTC11997_01343</name>
</gene>
<sequence>MYGAPIRIAFFDDRIEIKNLGTLVPGMTVDAMKRVVYKLCNRVIARIFRELNLIAQWGSGVSRIFREAEIRKLVDQDIIEMTLPDKPNSRLQKYRISAQGHSFITELLRT</sequence>
<dbReference type="Proteomes" id="UP000594903">
    <property type="component" value="Chromosome"/>
</dbReference>
<dbReference type="Pfam" id="PF13749">
    <property type="entry name" value="HATPase_c_4"/>
    <property type="match status" value="1"/>
</dbReference>
<dbReference type="OrthoDB" id="9768354at2"/>
<dbReference type="Gene3D" id="3.30.565.60">
    <property type="match status" value="1"/>
</dbReference>
<evidence type="ECO:0000313" key="1">
    <source>
        <dbReference type="EMBL" id="QPT41159.1"/>
    </source>
</evidence>
<evidence type="ECO:0000313" key="2">
    <source>
        <dbReference type="EMBL" id="SUA53898.1"/>
    </source>
</evidence>
<dbReference type="EMBL" id="UGSB01000001">
    <property type="protein sequence ID" value="SUA53898.1"/>
    <property type="molecule type" value="Genomic_DNA"/>
</dbReference>
<reference evidence="1 4" key="2">
    <citation type="submission" date="2020-12" db="EMBL/GenBank/DDBJ databases">
        <title>FDA dAtabase for Regulatory Grade micrObial Sequences (FDA-ARGOS): Supporting development and validation of Infectious Disease Dx tests.</title>
        <authorList>
            <person name="Sproer C."/>
            <person name="Gronow S."/>
            <person name="Severitt S."/>
            <person name="Schroder I."/>
            <person name="Tallon L."/>
            <person name="Sadzewicz L."/>
            <person name="Zhao X."/>
            <person name="Boylan J."/>
            <person name="Ott S."/>
            <person name="Bowen H."/>
            <person name="Vavikolanu K."/>
            <person name="Mehta A."/>
            <person name="Aluvathingal J."/>
            <person name="Nadendla S."/>
            <person name="Lowell S."/>
            <person name="Myers T."/>
            <person name="Yan Y."/>
            <person name="Sichtig H."/>
        </authorList>
    </citation>
    <scope>NUCLEOTIDE SEQUENCE [LARGE SCALE GENOMIC DNA]</scope>
    <source>
        <strain evidence="1 4">FDAARGOS_872</strain>
    </source>
</reference>
<protein>
    <submittedName>
        <fullName evidence="2">Uncharacterized protein</fullName>
    </submittedName>
</protein>